<accession>A0A9X1ZDC7</accession>
<dbReference type="InterPro" id="IPR011664">
    <property type="entry name" value="Abi_system_AbiD/AbiF-like"/>
</dbReference>
<sequence length="307" mass="35436">MTSQAKIPFTKHPTTFAEQVQILLSHGIIIPDPVKAEFYLSQLNYYRLAAYCLPFEINHATHQVALGTTFDDVLNLYIFDRELRLLLLDAIERIEVSLRTKMAYHLSHGYNTAHPHLDQTIFKNKTRYQAGLKNLQSEVTKSNEDFIRHLTAKYQEVSPPIWAVVELMTMGQLSKWYSNIAKRADRQAISVNWGLNEQVTTSFCEHLSLVRNIAAHHARLWNRKITKKMTLPTKGPAKLLASISNLPDQDPNLRKLYNTLTMTLYLMNVIAPNNQLKVRLKNLIARHGIDTLKMGLPQNWEKRPLWL</sequence>
<reference evidence="1" key="1">
    <citation type="submission" date="2022-01" db="EMBL/GenBank/DDBJ databases">
        <title>Whole genome-based taxonomy of the Shewanellaceae.</title>
        <authorList>
            <person name="Martin-Rodriguez A.J."/>
        </authorList>
    </citation>
    <scope>NUCLEOTIDE SEQUENCE</scope>
    <source>
        <strain evidence="1">DSM 23803</strain>
    </source>
</reference>
<keyword evidence="2" id="KW-1185">Reference proteome</keyword>
<evidence type="ECO:0000313" key="1">
    <source>
        <dbReference type="EMBL" id="MCL1105043.1"/>
    </source>
</evidence>
<evidence type="ECO:0000313" key="2">
    <source>
        <dbReference type="Proteomes" id="UP001139408"/>
    </source>
</evidence>
<comment type="caution">
    <text evidence="1">The sequence shown here is derived from an EMBL/GenBank/DDBJ whole genome shotgun (WGS) entry which is preliminary data.</text>
</comment>
<dbReference type="Pfam" id="PF07751">
    <property type="entry name" value="Abi_2"/>
    <property type="match status" value="1"/>
</dbReference>
<dbReference type="AlphaFoldDB" id="A0A9X1ZDC7"/>
<dbReference type="EMBL" id="JAKILJ010000012">
    <property type="protein sequence ID" value="MCL1105043.1"/>
    <property type="molecule type" value="Genomic_DNA"/>
</dbReference>
<dbReference type="Proteomes" id="UP001139408">
    <property type="component" value="Unassembled WGS sequence"/>
</dbReference>
<dbReference type="RefSeq" id="WP_229779958.1">
    <property type="nucleotide sequence ID" value="NZ_BMQI01000012.1"/>
</dbReference>
<gene>
    <name evidence="1" type="ORF">L2749_07180</name>
</gene>
<protein>
    <submittedName>
        <fullName evidence="1">Abi family protein</fullName>
    </submittedName>
</protein>
<dbReference type="InterPro" id="IPR017034">
    <property type="entry name" value="Abi_system_AbiD/AbiF"/>
</dbReference>
<dbReference type="PIRSF" id="PIRSF034934">
    <property type="entry name" value="AbiF_AbiD"/>
    <property type="match status" value="1"/>
</dbReference>
<name>A0A9X1ZDC7_9GAMM</name>
<proteinExistence type="predicted"/>
<organism evidence="1 2">
    <name type="scientific">Shewanella algicola</name>
    <dbReference type="NCBI Taxonomy" id="640633"/>
    <lineage>
        <taxon>Bacteria</taxon>
        <taxon>Pseudomonadati</taxon>
        <taxon>Pseudomonadota</taxon>
        <taxon>Gammaproteobacteria</taxon>
        <taxon>Alteromonadales</taxon>
        <taxon>Shewanellaceae</taxon>
        <taxon>Shewanella</taxon>
    </lineage>
</organism>